<dbReference type="Proteomes" id="UP000634136">
    <property type="component" value="Unassembled WGS sequence"/>
</dbReference>
<keyword evidence="3" id="KW-1185">Reference proteome</keyword>
<accession>A0A834TV71</accession>
<dbReference type="AlphaFoldDB" id="A0A834TV71"/>
<evidence type="ECO:0000313" key="3">
    <source>
        <dbReference type="Proteomes" id="UP000634136"/>
    </source>
</evidence>
<feature type="region of interest" description="Disordered" evidence="1">
    <location>
        <begin position="1"/>
        <end position="24"/>
    </location>
</feature>
<dbReference type="EMBL" id="JAAIUW010000006">
    <property type="protein sequence ID" value="KAF7828384.1"/>
    <property type="molecule type" value="Genomic_DNA"/>
</dbReference>
<sequence length="81" mass="8460">MLFNESISLPKPPTTHASNPPLEPAMRVTPSVPVGPRAGTSVGSQYVAADGPAWATPLSLPSPFSVSVLQVAPYFSPVQIF</sequence>
<comment type="caution">
    <text evidence="2">The sequence shown here is derived from an EMBL/GenBank/DDBJ whole genome shotgun (WGS) entry which is preliminary data.</text>
</comment>
<organism evidence="2 3">
    <name type="scientific">Senna tora</name>
    <dbReference type="NCBI Taxonomy" id="362788"/>
    <lineage>
        <taxon>Eukaryota</taxon>
        <taxon>Viridiplantae</taxon>
        <taxon>Streptophyta</taxon>
        <taxon>Embryophyta</taxon>
        <taxon>Tracheophyta</taxon>
        <taxon>Spermatophyta</taxon>
        <taxon>Magnoliopsida</taxon>
        <taxon>eudicotyledons</taxon>
        <taxon>Gunneridae</taxon>
        <taxon>Pentapetalae</taxon>
        <taxon>rosids</taxon>
        <taxon>fabids</taxon>
        <taxon>Fabales</taxon>
        <taxon>Fabaceae</taxon>
        <taxon>Caesalpinioideae</taxon>
        <taxon>Cassia clade</taxon>
        <taxon>Senna</taxon>
    </lineage>
</organism>
<evidence type="ECO:0000256" key="1">
    <source>
        <dbReference type="SAM" id="MobiDB-lite"/>
    </source>
</evidence>
<proteinExistence type="predicted"/>
<reference evidence="2" key="1">
    <citation type="submission" date="2020-09" db="EMBL/GenBank/DDBJ databases">
        <title>Genome-Enabled Discovery of Anthraquinone Biosynthesis in Senna tora.</title>
        <authorList>
            <person name="Kang S.-H."/>
            <person name="Pandey R.P."/>
            <person name="Lee C.-M."/>
            <person name="Sim J.-S."/>
            <person name="Jeong J.-T."/>
            <person name="Choi B.-S."/>
            <person name="Jung M."/>
            <person name="Ginzburg D."/>
            <person name="Zhao K."/>
            <person name="Won S.Y."/>
            <person name="Oh T.-J."/>
            <person name="Yu Y."/>
            <person name="Kim N.-H."/>
            <person name="Lee O.R."/>
            <person name="Lee T.-H."/>
            <person name="Bashyal P."/>
            <person name="Kim T.-S."/>
            <person name="Lee W.-H."/>
            <person name="Kawkins C."/>
            <person name="Kim C.-K."/>
            <person name="Kim J.S."/>
            <person name="Ahn B.O."/>
            <person name="Rhee S.Y."/>
            <person name="Sohng J.K."/>
        </authorList>
    </citation>
    <scope>NUCLEOTIDE SEQUENCE</scope>
    <source>
        <tissue evidence="2">Leaf</tissue>
    </source>
</reference>
<gene>
    <name evidence="2" type="ORF">G2W53_019548</name>
</gene>
<evidence type="ECO:0000313" key="2">
    <source>
        <dbReference type="EMBL" id="KAF7828384.1"/>
    </source>
</evidence>
<protein>
    <submittedName>
        <fullName evidence="2">Uncharacterized protein</fullName>
    </submittedName>
</protein>
<name>A0A834TV71_9FABA</name>